<comment type="caution">
    <text evidence="3">The sequence shown here is derived from an EMBL/GenBank/DDBJ whole genome shotgun (WGS) entry which is preliminary data.</text>
</comment>
<keyword evidence="1" id="KW-0472">Membrane</keyword>
<feature type="domain" description="Septum formation-related" evidence="2">
    <location>
        <begin position="73"/>
        <end position="170"/>
    </location>
</feature>
<feature type="transmembrane region" description="Helical" evidence="1">
    <location>
        <begin position="24"/>
        <end position="46"/>
    </location>
</feature>
<evidence type="ECO:0000259" key="2">
    <source>
        <dbReference type="Pfam" id="PF13845"/>
    </source>
</evidence>
<evidence type="ECO:0000256" key="1">
    <source>
        <dbReference type="SAM" id="Phobius"/>
    </source>
</evidence>
<dbReference type="Pfam" id="PF13845">
    <property type="entry name" value="Septum_form"/>
    <property type="match status" value="1"/>
</dbReference>
<sequence length="186" mass="19693">MSERDASPTSRRTLREEQRPRSRWLWPIALTAVVLVAAGVVGWQWAPFGLAPADRTPVPTVTEDAVTPVAALAAGTCLAEFSSPWDATFVPIDCAQPHVAEQYAVVPVASQFSGEVWPGVDALSDRAMLACQAADALNLDAAGQVAGLMIEARWPSSQAEWDAGVRDYRCFAVTLGSDLVGSLAAG</sequence>
<evidence type="ECO:0000313" key="3">
    <source>
        <dbReference type="EMBL" id="RRJ86994.1"/>
    </source>
</evidence>
<reference evidence="3 4" key="1">
    <citation type="submission" date="2018-11" db="EMBL/GenBank/DDBJ databases">
        <title>YIM 102482-1 draft genome.</title>
        <authorList>
            <person name="Li G."/>
            <person name="Jiang Y."/>
        </authorList>
    </citation>
    <scope>NUCLEOTIDE SEQUENCE [LARGE SCALE GENOMIC DNA]</scope>
    <source>
        <strain evidence="3 4">YIM 102482-1</strain>
    </source>
</reference>
<organism evidence="3 4">
    <name type="scientific">Gulosibacter macacae</name>
    <dbReference type="NCBI Taxonomy" id="2488791"/>
    <lineage>
        <taxon>Bacteria</taxon>
        <taxon>Bacillati</taxon>
        <taxon>Actinomycetota</taxon>
        <taxon>Actinomycetes</taxon>
        <taxon>Micrococcales</taxon>
        <taxon>Microbacteriaceae</taxon>
        <taxon>Gulosibacter</taxon>
    </lineage>
</organism>
<dbReference type="AlphaFoldDB" id="A0A3P3VX11"/>
<protein>
    <recommendedName>
        <fullName evidence="2">Septum formation-related domain-containing protein</fullName>
    </recommendedName>
</protein>
<dbReference type="Proteomes" id="UP000274391">
    <property type="component" value="Unassembled WGS sequence"/>
</dbReference>
<dbReference type="InterPro" id="IPR026004">
    <property type="entry name" value="Septum_form"/>
</dbReference>
<dbReference type="RefSeq" id="WP_124971576.1">
    <property type="nucleotide sequence ID" value="NZ_RQVS01000006.1"/>
</dbReference>
<name>A0A3P3VX11_9MICO</name>
<dbReference type="EMBL" id="RQVS01000006">
    <property type="protein sequence ID" value="RRJ86994.1"/>
    <property type="molecule type" value="Genomic_DNA"/>
</dbReference>
<dbReference type="OrthoDB" id="5112895at2"/>
<evidence type="ECO:0000313" key="4">
    <source>
        <dbReference type="Proteomes" id="UP000274391"/>
    </source>
</evidence>
<gene>
    <name evidence="3" type="ORF">EG850_06215</name>
</gene>
<accession>A0A3P3VX11</accession>
<keyword evidence="1" id="KW-1133">Transmembrane helix</keyword>
<keyword evidence="4" id="KW-1185">Reference proteome</keyword>
<keyword evidence="1" id="KW-0812">Transmembrane</keyword>
<proteinExistence type="predicted"/>